<dbReference type="InterPro" id="IPR029055">
    <property type="entry name" value="Ntn_hydrolases_N"/>
</dbReference>
<dbReference type="PANTHER" id="PTHR32194">
    <property type="entry name" value="METALLOPROTEASE TLDD"/>
    <property type="match status" value="1"/>
</dbReference>
<protein>
    <recommendedName>
        <fullName evidence="4">Proteasome subunit beta</fullName>
    </recommendedName>
</protein>
<keyword evidence="3 4" id="KW-0539">Nucleus</keyword>
<evidence type="ECO:0000313" key="6">
    <source>
        <dbReference type="Proteomes" id="UP000467700"/>
    </source>
</evidence>
<dbReference type="InterPro" id="IPR001353">
    <property type="entry name" value="Proteasome_sua/b"/>
</dbReference>
<gene>
    <name evidence="5" type="ORF">AAE3_LOCUS5928</name>
</gene>
<dbReference type="GO" id="GO:0051603">
    <property type="term" value="P:proteolysis involved in protein catabolic process"/>
    <property type="evidence" value="ECO:0007669"/>
    <property type="project" value="InterPro"/>
</dbReference>
<sequence>MDHFPTNWGRPRNDAFDAYGTYPIHQRPQNGPKDAFVDGVQRTQQPIVTGTSVLAIKFKDGIMMAADTLASYGSLARFKDVQRLFPVGDNTVIGAGGDMSDFQYIQTLLDGLTIDEFTAQDGHTLGPAEIHEYLAQVMYARRSKMNPLWNALLVGGVKDGKKFLAFVDLLGTTYSASTLATGYGAHIAQPLLRKAVEGYENVLTEEQALKIIETNMKVLFYRDARSLNKYQVAIITEQGVRISESKTLDTHWSFAEGIRGYGAQTQ</sequence>
<dbReference type="PANTHER" id="PTHR32194:SF6">
    <property type="entry name" value="PROTEASOME SUBUNIT BETA"/>
    <property type="match status" value="1"/>
</dbReference>
<evidence type="ECO:0000313" key="5">
    <source>
        <dbReference type="EMBL" id="CAA7263801.1"/>
    </source>
</evidence>
<dbReference type="FunFam" id="3.60.20.10:FF:000014">
    <property type="entry name" value="Proteasome subunit beta type-7"/>
    <property type="match status" value="1"/>
</dbReference>
<dbReference type="AlphaFoldDB" id="A0A8S0VZL4"/>
<dbReference type="EMBL" id="CACVBS010000041">
    <property type="protein sequence ID" value="CAA7263801.1"/>
    <property type="molecule type" value="Genomic_DNA"/>
</dbReference>
<comment type="caution">
    <text evidence="5">The sequence shown here is derived from an EMBL/GenBank/DDBJ whole genome shotgun (WGS) entry which is preliminary data.</text>
</comment>
<name>A0A8S0VZL4_CYCAE</name>
<dbReference type="GO" id="GO:0005634">
    <property type="term" value="C:nucleus"/>
    <property type="evidence" value="ECO:0007669"/>
    <property type="project" value="UniProtKB-SubCell"/>
</dbReference>
<dbReference type="Gene3D" id="3.60.20.10">
    <property type="entry name" value="Glutamine Phosphoribosylpyrophosphate, subunit 1, domain 1"/>
    <property type="match status" value="1"/>
</dbReference>
<keyword evidence="1 4" id="KW-0963">Cytoplasm</keyword>
<comment type="subcellular location">
    <subcellularLocation>
        <location evidence="4">Cytoplasm</location>
    </subcellularLocation>
    <subcellularLocation>
        <location evidence="4">Nucleus</location>
    </subcellularLocation>
</comment>
<dbReference type="PROSITE" id="PS00854">
    <property type="entry name" value="PROTEASOME_BETA_1"/>
    <property type="match status" value="1"/>
</dbReference>
<keyword evidence="6" id="KW-1185">Reference proteome</keyword>
<dbReference type="PIRSF" id="PIRSF001213">
    <property type="entry name" value="Psome_endopept_beta"/>
    <property type="match status" value="1"/>
</dbReference>
<proteinExistence type="inferred from homology"/>
<reference evidence="5 6" key="1">
    <citation type="submission" date="2020-01" db="EMBL/GenBank/DDBJ databases">
        <authorList>
            <person name="Gupta K D."/>
        </authorList>
    </citation>
    <scope>NUCLEOTIDE SEQUENCE [LARGE SCALE GENOMIC DNA]</scope>
</reference>
<evidence type="ECO:0000256" key="4">
    <source>
        <dbReference type="PIRNR" id="PIRNR001213"/>
    </source>
</evidence>
<dbReference type="GO" id="GO:0005737">
    <property type="term" value="C:cytoplasm"/>
    <property type="evidence" value="ECO:0007669"/>
    <property type="project" value="UniProtKB-SubCell"/>
</dbReference>
<dbReference type="InterPro" id="IPR023333">
    <property type="entry name" value="Proteasome_suB-type"/>
</dbReference>
<comment type="similarity">
    <text evidence="4">Belongs to the peptidase T1B family.</text>
</comment>
<dbReference type="SUPFAM" id="SSF56235">
    <property type="entry name" value="N-terminal nucleophile aminohydrolases (Ntn hydrolases)"/>
    <property type="match status" value="1"/>
</dbReference>
<evidence type="ECO:0000256" key="2">
    <source>
        <dbReference type="ARBA" id="ARBA00022942"/>
    </source>
</evidence>
<dbReference type="Proteomes" id="UP000467700">
    <property type="component" value="Unassembled WGS sequence"/>
</dbReference>
<evidence type="ECO:0000256" key="3">
    <source>
        <dbReference type="ARBA" id="ARBA00023242"/>
    </source>
</evidence>
<evidence type="ECO:0000256" key="1">
    <source>
        <dbReference type="ARBA" id="ARBA00022490"/>
    </source>
</evidence>
<dbReference type="InterPro" id="IPR016050">
    <property type="entry name" value="Proteasome_bsu_CS"/>
</dbReference>
<accession>A0A8S0VZL4</accession>
<keyword evidence="2 4" id="KW-0647">Proteasome</keyword>
<dbReference type="OrthoDB" id="10248542at2759"/>
<organism evidence="5 6">
    <name type="scientific">Cyclocybe aegerita</name>
    <name type="common">Black poplar mushroom</name>
    <name type="synonym">Agrocybe aegerita</name>
    <dbReference type="NCBI Taxonomy" id="1973307"/>
    <lineage>
        <taxon>Eukaryota</taxon>
        <taxon>Fungi</taxon>
        <taxon>Dikarya</taxon>
        <taxon>Basidiomycota</taxon>
        <taxon>Agaricomycotina</taxon>
        <taxon>Agaricomycetes</taxon>
        <taxon>Agaricomycetidae</taxon>
        <taxon>Agaricales</taxon>
        <taxon>Agaricineae</taxon>
        <taxon>Bolbitiaceae</taxon>
        <taxon>Cyclocybe</taxon>
    </lineage>
</organism>
<dbReference type="GO" id="GO:0019774">
    <property type="term" value="C:proteasome core complex, beta-subunit complex"/>
    <property type="evidence" value="ECO:0007669"/>
    <property type="project" value="UniProtKB-UniRule"/>
</dbReference>
<dbReference type="Pfam" id="PF00227">
    <property type="entry name" value="Proteasome"/>
    <property type="match status" value="1"/>
</dbReference>
<comment type="function">
    <text evidence="4">Non-catalytic component of the proteasome.</text>
</comment>
<dbReference type="PROSITE" id="PS51476">
    <property type="entry name" value="PROTEASOME_BETA_2"/>
    <property type="match status" value="1"/>
</dbReference>
<dbReference type="InterPro" id="IPR016295">
    <property type="entry name" value="Proteasome_beta4"/>
</dbReference>
<dbReference type="CDD" id="cd03760">
    <property type="entry name" value="proteasome_beta_type_4"/>
    <property type="match status" value="1"/>
</dbReference>